<organism evidence="1 2">
    <name type="scientific">Flavonifractor plautii</name>
    <name type="common">Fusobacterium plautii</name>
    <dbReference type="NCBI Taxonomy" id="292800"/>
    <lineage>
        <taxon>Bacteria</taxon>
        <taxon>Bacillati</taxon>
        <taxon>Bacillota</taxon>
        <taxon>Clostridia</taxon>
        <taxon>Eubacteriales</taxon>
        <taxon>Oscillospiraceae</taxon>
        <taxon>Flavonifractor</taxon>
    </lineage>
</organism>
<accession>A0A6I2R854</accession>
<dbReference type="RefSeq" id="WP_133248345.1">
    <property type="nucleotide sequence ID" value="NZ_JAQLWY010000042.1"/>
</dbReference>
<comment type="caution">
    <text evidence="1">The sequence shown here is derived from an EMBL/GenBank/DDBJ whole genome shotgun (WGS) entry which is preliminary data.</text>
</comment>
<dbReference type="AlphaFoldDB" id="A0A6I2R854"/>
<evidence type="ECO:0000313" key="2">
    <source>
        <dbReference type="Proteomes" id="UP000434475"/>
    </source>
</evidence>
<dbReference type="EMBL" id="WKPR01000030">
    <property type="protein sequence ID" value="MSB21959.1"/>
    <property type="molecule type" value="Genomic_DNA"/>
</dbReference>
<protein>
    <submittedName>
        <fullName evidence="1">Uncharacterized protein</fullName>
    </submittedName>
</protein>
<proteinExistence type="predicted"/>
<name>A0A6I2R854_FLAPL</name>
<reference evidence="1 2" key="1">
    <citation type="journal article" date="2019" name="Nat. Med.">
        <title>A library of human gut bacterial isolates paired with longitudinal multiomics data enables mechanistic microbiome research.</title>
        <authorList>
            <person name="Poyet M."/>
            <person name="Groussin M."/>
            <person name="Gibbons S.M."/>
            <person name="Avila-Pacheco J."/>
            <person name="Jiang X."/>
            <person name="Kearney S.M."/>
            <person name="Perrotta A.R."/>
            <person name="Berdy B."/>
            <person name="Zhao S."/>
            <person name="Lieberman T.D."/>
            <person name="Swanson P.K."/>
            <person name="Smith M."/>
            <person name="Roesemann S."/>
            <person name="Alexander J.E."/>
            <person name="Rich S.A."/>
            <person name="Livny J."/>
            <person name="Vlamakis H."/>
            <person name="Clish C."/>
            <person name="Bullock K."/>
            <person name="Deik A."/>
            <person name="Scott J."/>
            <person name="Pierce K.A."/>
            <person name="Xavier R.J."/>
            <person name="Alm E.J."/>
        </authorList>
    </citation>
    <scope>NUCLEOTIDE SEQUENCE [LARGE SCALE GENOMIC DNA]</scope>
    <source>
        <strain evidence="1 2">BIOML-A2</strain>
    </source>
</reference>
<evidence type="ECO:0000313" key="1">
    <source>
        <dbReference type="EMBL" id="MSB21959.1"/>
    </source>
</evidence>
<dbReference type="Proteomes" id="UP000434475">
    <property type="component" value="Unassembled WGS sequence"/>
</dbReference>
<sequence length="367" mass="41152">MAMEAQGYQVEYEGRMYSSLREFAEELNLNYPKVTAYFRKGKSLEEIIEKCQFSTASKTPGPPREGPKRKFVEFNGVQYSSIYAAAEALGISPARVYSVRESQQCSAEAAIEYVLENSTPAGGSDTPSAAKPCVIEGISYPSREAALAAFRLKRITVYSRMKRENIPFEEAVLRGRDSALYRKPAASKLPRLVLIPMEEELKKPEVLADLYRSLSYYNRRVEILMDELSGTPVLFVDGLSYICYNEDARGIEMSTAFDEKAKMSPAAINLFNENNIAVKLFFSRTRGRLMLTAFQSAKSDNQRIEPLLNAWFCYSTIRDERMRKFNPEQVLSVPEKKLPGLPVQGDSAGSKIQVLPAASITEKTEGV</sequence>
<gene>
    <name evidence="1" type="ORF">GKE97_20995</name>
</gene>